<dbReference type="Proteomes" id="UP000231379">
    <property type="component" value="Unassembled WGS sequence"/>
</dbReference>
<evidence type="ECO:0000313" key="4">
    <source>
        <dbReference type="Proteomes" id="UP000231379"/>
    </source>
</evidence>
<accession>A0A2H0U9P3</accession>
<sequence>MKPRTLIGLLNIDDMRSQRKTRKKIVVIGGGTGTFTVLSGLKEYPYDLTAIVAMSDSGGSTGLLRDELGVLPPGDVRTCLIALSRSDKLMRALMSYRFENGALQGHSFGNLLLSALEKVTGSFDAAVEKASDILRTGGRVLPSTLDKVTLVATVGKRTIRGEEQIQQTHLNGSLKKLHLEPEGKANPKALRAIREADVIVIAPGNLYASIIPNLLVRGIPEAIRASKAKKVFVCNLMTKVEHTHGFSVADYVAALESYLGSPVDVVIFNNKVPSEKLRKRYAREGDTLVSWDALPQGPELLGLNLLSRRYHATNKVGTPSVESSLVRHDPDKLAATIVGIVKRLDSSPAPRRRENATAR</sequence>
<name>A0A2H0U9P3_9BACT</name>
<dbReference type="InterPro" id="IPR010119">
    <property type="entry name" value="Gluconeogen_factor"/>
</dbReference>
<dbReference type="PANTHER" id="PTHR30135">
    <property type="entry name" value="UNCHARACTERIZED PROTEIN YVCK-RELATED"/>
    <property type="match status" value="1"/>
</dbReference>
<evidence type="ECO:0000256" key="1">
    <source>
        <dbReference type="ARBA" id="ARBA00022490"/>
    </source>
</evidence>
<comment type="function">
    <text evidence="2">Required for morphogenesis under gluconeogenic growth conditions.</text>
</comment>
<dbReference type="AlphaFoldDB" id="A0A2H0U9P3"/>
<dbReference type="PANTHER" id="PTHR30135:SF3">
    <property type="entry name" value="GLUCONEOGENESIS FACTOR-RELATED"/>
    <property type="match status" value="1"/>
</dbReference>
<comment type="subcellular location">
    <subcellularLocation>
        <location evidence="2">Cytoplasm</location>
    </subcellularLocation>
</comment>
<gene>
    <name evidence="3" type="ORF">COU20_02690</name>
</gene>
<dbReference type="Pfam" id="PF01933">
    <property type="entry name" value="CofD"/>
    <property type="match status" value="1"/>
</dbReference>
<dbReference type="GO" id="GO:0008360">
    <property type="term" value="P:regulation of cell shape"/>
    <property type="evidence" value="ECO:0007669"/>
    <property type="project" value="UniProtKB-UniRule"/>
</dbReference>
<dbReference type="Gene3D" id="3.40.50.10680">
    <property type="entry name" value="CofD-like domains"/>
    <property type="match status" value="1"/>
</dbReference>
<keyword evidence="1 2" id="KW-0963">Cytoplasm</keyword>
<dbReference type="CDD" id="cd07187">
    <property type="entry name" value="YvcK_like"/>
    <property type="match status" value="1"/>
</dbReference>
<comment type="similarity">
    <text evidence="2">Belongs to the gluconeogenesis factor family.</text>
</comment>
<dbReference type="SUPFAM" id="SSF142338">
    <property type="entry name" value="CofD-like"/>
    <property type="match status" value="1"/>
</dbReference>
<evidence type="ECO:0000256" key="2">
    <source>
        <dbReference type="HAMAP-Rule" id="MF_00973"/>
    </source>
</evidence>
<dbReference type="InterPro" id="IPR038136">
    <property type="entry name" value="CofD-like_dom_sf"/>
</dbReference>
<dbReference type="EMBL" id="PFBM01000016">
    <property type="protein sequence ID" value="PIR82406.1"/>
    <property type="molecule type" value="Genomic_DNA"/>
</dbReference>
<dbReference type="GO" id="GO:0043743">
    <property type="term" value="F:LPPG:FO 2-phospho-L-lactate transferase activity"/>
    <property type="evidence" value="ECO:0007669"/>
    <property type="project" value="InterPro"/>
</dbReference>
<protein>
    <recommendedName>
        <fullName evidence="2">Putative gluconeogenesis factor</fullName>
    </recommendedName>
</protein>
<dbReference type="NCBIfam" id="TIGR01826">
    <property type="entry name" value="CofD_related"/>
    <property type="match status" value="1"/>
</dbReference>
<reference evidence="4" key="1">
    <citation type="submission" date="2017-09" db="EMBL/GenBank/DDBJ databases">
        <title>Depth-based differentiation of microbial function through sediment-hosted aquifers and enrichment of novel symbionts in the deep terrestrial subsurface.</title>
        <authorList>
            <person name="Probst A.J."/>
            <person name="Ladd B."/>
            <person name="Jarett J.K."/>
            <person name="Geller-Mcgrath D.E."/>
            <person name="Sieber C.M.K."/>
            <person name="Emerson J.B."/>
            <person name="Anantharaman K."/>
            <person name="Thomas B.C."/>
            <person name="Malmstrom R."/>
            <person name="Stieglmeier M."/>
            <person name="Klingl A."/>
            <person name="Woyke T."/>
            <person name="Ryan C.M."/>
            <person name="Banfield J.F."/>
        </authorList>
    </citation>
    <scope>NUCLEOTIDE SEQUENCE [LARGE SCALE GENOMIC DNA]</scope>
</reference>
<evidence type="ECO:0000313" key="3">
    <source>
        <dbReference type="EMBL" id="PIR82406.1"/>
    </source>
</evidence>
<comment type="caution">
    <text evidence="3">The sequence shown here is derived from an EMBL/GenBank/DDBJ whole genome shotgun (WGS) entry which is preliminary data.</text>
</comment>
<dbReference type="GO" id="GO:0005737">
    <property type="term" value="C:cytoplasm"/>
    <property type="evidence" value="ECO:0007669"/>
    <property type="project" value="UniProtKB-SubCell"/>
</dbReference>
<organism evidence="3 4">
    <name type="scientific">Candidatus Kaiserbacteria bacterium CG10_big_fil_rev_8_21_14_0_10_59_10</name>
    <dbReference type="NCBI Taxonomy" id="1974612"/>
    <lineage>
        <taxon>Bacteria</taxon>
        <taxon>Candidatus Kaiseribacteriota</taxon>
    </lineage>
</organism>
<dbReference type="InterPro" id="IPR002882">
    <property type="entry name" value="CofD"/>
</dbReference>
<dbReference type="HAMAP" id="MF_00973">
    <property type="entry name" value="Gluconeogen_factor"/>
    <property type="match status" value="1"/>
</dbReference>
<proteinExistence type="inferred from homology"/>